<evidence type="ECO:0000313" key="2">
    <source>
        <dbReference type="EMBL" id="CAB4158843.1"/>
    </source>
</evidence>
<protein>
    <submittedName>
        <fullName evidence="2">Uncharacterized protein</fullName>
    </submittedName>
</protein>
<name>A0A6J5NIS1_9CAUD</name>
<feature type="compositionally biased region" description="Basic and acidic residues" evidence="1">
    <location>
        <begin position="59"/>
        <end position="78"/>
    </location>
</feature>
<dbReference type="EMBL" id="LR796675">
    <property type="protein sequence ID" value="CAB4158843.1"/>
    <property type="molecule type" value="Genomic_DNA"/>
</dbReference>
<accession>A0A6J5NIS1</accession>
<reference evidence="2" key="1">
    <citation type="submission" date="2020-04" db="EMBL/GenBank/DDBJ databases">
        <authorList>
            <person name="Chiriac C."/>
            <person name="Salcher M."/>
            <person name="Ghai R."/>
            <person name="Kavagutti S V."/>
        </authorList>
    </citation>
    <scope>NUCLEOTIDE SEQUENCE</scope>
</reference>
<gene>
    <name evidence="2" type="ORF">UFOVP704_28</name>
</gene>
<sequence length="130" mass="14128">MPQGKINGKKINVSSDPVQAERDTYILQEWTDQIQSGKKPRPKVLPGTQNTGSTGGLAARREMQKAKDPITATDMRETGLDADRSYMNTYLKEQTARMRAATAKKTAGRKTMGALLGIAGAAKSFSKRGK</sequence>
<evidence type="ECO:0000256" key="1">
    <source>
        <dbReference type="SAM" id="MobiDB-lite"/>
    </source>
</evidence>
<proteinExistence type="predicted"/>
<feature type="region of interest" description="Disordered" evidence="1">
    <location>
        <begin position="34"/>
        <end position="78"/>
    </location>
</feature>
<organism evidence="2">
    <name type="scientific">uncultured Caudovirales phage</name>
    <dbReference type="NCBI Taxonomy" id="2100421"/>
    <lineage>
        <taxon>Viruses</taxon>
        <taxon>Duplodnaviria</taxon>
        <taxon>Heunggongvirae</taxon>
        <taxon>Uroviricota</taxon>
        <taxon>Caudoviricetes</taxon>
        <taxon>Peduoviridae</taxon>
        <taxon>Maltschvirus</taxon>
        <taxon>Maltschvirus maltsch</taxon>
    </lineage>
</organism>